<organism evidence="1 2">
    <name type="scientific">Candidatus Lambdaproteobacteria bacterium RIFOXYD2_FULL_50_16</name>
    <dbReference type="NCBI Taxonomy" id="1817772"/>
    <lineage>
        <taxon>Bacteria</taxon>
        <taxon>Pseudomonadati</taxon>
        <taxon>Pseudomonadota</taxon>
        <taxon>Candidatus Lambdaproteobacteria</taxon>
    </lineage>
</organism>
<comment type="caution">
    <text evidence="1">The sequence shown here is derived from an EMBL/GenBank/DDBJ whole genome shotgun (WGS) entry which is preliminary data.</text>
</comment>
<accession>A0A1F6G9V3</accession>
<sequence length="62" mass="7124">MILFAIHISPSNPVHFINQYAEGFEASRFKETIRIEETTCVFERWATTQYSSSSEMPHAKAS</sequence>
<reference evidence="1 2" key="1">
    <citation type="journal article" date="2016" name="Nat. Commun.">
        <title>Thousands of microbial genomes shed light on interconnected biogeochemical processes in an aquifer system.</title>
        <authorList>
            <person name="Anantharaman K."/>
            <person name="Brown C.T."/>
            <person name="Hug L.A."/>
            <person name="Sharon I."/>
            <person name="Castelle C.J."/>
            <person name="Probst A.J."/>
            <person name="Thomas B.C."/>
            <person name="Singh A."/>
            <person name="Wilkins M.J."/>
            <person name="Karaoz U."/>
            <person name="Brodie E.L."/>
            <person name="Williams K.H."/>
            <person name="Hubbard S.S."/>
            <person name="Banfield J.F."/>
        </authorList>
    </citation>
    <scope>NUCLEOTIDE SEQUENCE [LARGE SCALE GENOMIC DNA]</scope>
</reference>
<evidence type="ECO:0000313" key="1">
    <source>
        <dbReference type="EMBL" id="OGG94883.1"/>
    </source>
</evidence>
<proteinExistence type="predicted"/>
<protein>
    <submittedName>
        <fullName evidence="1">Uncharacterized protein</fullName>
    </submittedName>
</protein>
<evidence type="ECO:0000313" key="2">
    <source>
        <dbReference type="Proteomes" id="UP000178449"/>
    </source>
</evidence>
<dbReference type="AlphaFoldDB" id="A0A1F6G9V3"/>
<dbReference type="EMBL" id="MFNE01000032">
    <property type="protein sequence ID" value="OGG94883.1"/>
    <property type="molecule type" value="Genomic_DNA"/>
</dbReference>
<gene>
    <name evidence="1" type="ORF">A2527_05105</name>
</gene>
<name>A0A1F6G9V3_9PROT</name>
<dbReference type="Proteomes" id="UP000178449">
    <property type="component" value="Unassembled WGS sequence"/>
</dbReference>